<gene>
    <name evidence="1" type="ORF">PS928_06616</name>
</gene>
<reference evidence="1 2" key="1">
    <citation type="submission" date="2019-09" db="EMBL/GenBank/DDBJ databases">
        <authorList>
            <person name="Chandra G."/>
            <person name="Truman W A."/>
        </authorList>
    </citation>
    <scope>NUCLEOTIDE SEQUENCE [LARGE SCALE GENOMIC DNA]</scope>
    <source>
        <strain evidence="1">PS928</strain>
    </source>
</reference>
<accession>A0A5E7VUU9</accession>
<organism evidence="1 2">
    <name type="scientific">Pseudomonas fluorescens</name>
    <dbReference type="NCBI Taxonomy" id="294"/>
    <lineage>
        <taxon>Bacteria</taxon>
        <taxon>Pseudomonadati</taxon>
        <taxon>Pseudomonadota</taxon>
        <taxon>Gammaproteobacteria</taxon>
        <taxon>Pseudomonadales</taxon>
        <taxon>Pseudomonadaceae</taxon>
        <taxon>Pseudomonas</taxon>
    </lineage>
</organism>
<protein>
    <submittedName>
        <fullName evidence="1">Uncharacterized protein</fullName>
    </submittedName>
</protein>
<proteinExistence type="predicted"/>
<dbReference type="AlphaFoldDB" id="A0A5E7VUU9"/>
<evidence type="ECO:0000313" key="1">
    <source>
        <dbReference type="EMBL" id="VVQ26454.1"/>
    </source>
</evidence>
<dbReference type="Proteomes" id="UP000381378">
    <property type="component" value="Unassembled WGS sequence"/>
</dbReference>
<dbReference type="EMBL" id="CABVJF010000048">
    <property type="protein sequence ID" value="VVQ26454.1"/>
    <property type="molecule type" value="Genomic_DNA"/>
</dbReference>
<evidence type="ECO:0000313" key="2">
    <source>
        <dbReference type="Proteomes" id="UP000381378"/>
    </source>
</evidence>
<sequence length="79" mass="8754">MPMGYTDQGYELKLRLRRCSPGHRASWYVAFAQGQPSGPRFIDPQTKKTPNASGIVLPGAAFASLFSDSCCRGDIFRRD</sequence>
<name>A0A5E7VUU9_PSEFL</name>